<proteinExistence type="predicted"/>
<feature type="region of interest" description="Disordered" evidence="1">
    <location>
        <begin position="87"/>
        <end position="152"/>
    </location>
</feature>
<sequence length="152" mass="16243">MFAAYASRSAQSQITFDTTRTPKVSLLVGFTESRGLTANECSKLALRRAEEQMDRLRSQISRRPVGFRIMNLVFQAIDARLEYLRGLDTTNPTTSPVDDAAGTGSEELDGSPSPHLATEGDSLHVSDAGVSSTGPPDAQVDSTTDVRQGAAP</sequence>
<accession>A0AAV8UEX8</accession>
<dbReference type="AlphaFoldDB" id="A0AAV8UEX8"/>
<gene>
    <name evidence="2" type="ORF">NDN08_004892</name>
</gene>
<name>A0AAV8UEX8_9RHOD</name>
<evidence type="ECO:0000313" key="2">
    <source>
        <dbReference type="EMBL" id="KAJ8901030.1"/>
    </source>
</evidence>
<evidence type="ECO:0000256" key="1">
    <source>
        <dbReference type="SAM" id="MobiDB-lite"/>
    </source>
</evidence>
<dbReference type="EMBL" id="JAMWBK010000012">
    <property type="protein sequence ID" value="KAJ8901030.1"/>
    <property type="molecule type" value="Genomic_DNA"/>
</dbReference>
<keyword evidence="3" id="KW-1185">Reference proteome</keyword>
<organism evidence="2 3">
    <name type="scientific">Rhodosorus marinus</name>
    <dbReference type="NCBI Taxonomy" id="101924"/>
    <lineage>
        <taxon>Eukaryota</taxon>
        <taxon>Rhodophyta</taxon>
        <taxon>Stylonematophyceae</taxon>
        <taxon>Stylonematales</taxon>
        <taxon>Stylonemataceae</taxon>
        <taxon>Rhodosorus</taxon>
    </lineage>
</organism>
<comment type="caution">
    <text evidence="2">The sequence shown here is derived from an EMBL/GenBank/DDBJ whole genome shotgun (WGS) entry which is preliminary data.</text>
</comment>
<evidence type="ECO:0000313" key="3">
    <source>
        <dbReference type="Proteomes" id="UP001157974"/>
    </source>
</evidence>
<dbReference type="Proteomes" id="UP001157974">
    <property type="component" value="Unassembled WGS sequence"/>
</dbReference>
<feature type="compositionally biased region" description="Polar residues" evidence="1">
    <location>
        <begin position="129"/>
        <end position="146"/>
    </location>
</feature>
<protein>
    <submittedName>
        <fullName evidence="2">Uncharacterized protein</fullName>
    </submittedName>
</protein>
<reference evidence="2 3" key="1">
    <citation type="journal article" date="2023" name="Nat. Commun.">
        <title>Origin of minicircular mitochondrial genomes in red algae.</title>
        <authorList>
            <person name="Lee Y."/>
            <person name="Cho C.H."/>
            <person name="Lee Y.M."/>
            <person name="Park S.I."/>
            <person name="Yang J.H."/>
            <person name="West J.A."/>
            <person name="Bhattacharya D."/>
            <person name="Yoon H.S."/>
        </authorList>
    </citation>
    <scope>NUCLEOTIDE SEQUENCE [LARGE SCALE GENOMIC DNA]</scope>
    <source>
        <strain evidence="2 3">CCMP1338</strain>
        <tissue evidence="2">Whole cell</tissue>
    </source>
</reference>